<dbReference type="InterPro" id="IPR001041">
    <property type="entry name" value="2Fe-2S_ferredoxin-type"/>
</dbReference>
<dbReference type="Pfam" id="PF17651">
    <property type="entry name" value="Raco_middle"/>
    <property type="match status" value="1"/>
</dbReference>
<dbReference type="Gene3D" id="3.10.20.30">
    <property type="match status" value="1"/>
</dbReference>
<evidence type="ECO:0000259" key="1">
    <source>
        <dbReference type="PROSITE" id="PS51085"/>
    </source>
</evidence>
<dbReference type="PANTHER" id="PTHR42895:SF2">
    <property type="entry name" value="IRON-SULFUR CLUSTER PROTEIN"/>
    <property type="match status" value="1"/>
</dbReference>
<dbReference type="EMBL" id="JAGGJX010000001">
    <property type="protein sequence ID" value="MBP1854851.1"/>
    <property type="molecule type" value="Genomic_DNA"/>
</dbReference>
<dbReference type="SUPFAM" id="SSF53067">
    <property type="entry name" value="Actin-like ATPase domain"/>
    <property type="match status" value="1"/>
</dbReference>
<dbReference type="InterPro" id="IPR042259">
    <property type="entry name" value="Raco-like_middle_sf"/>
</dbReference>
<keyword evidence="3" id="KW-1185">Reference proteome</keyword>
<dbReference type="PANTHER" id="PTHR42895">
    <property type="entry name" value="IRON-SULFUR CLUSTER-BINDING PROTEIN-RELATED"/>
    <property type="match status" value="1"/>
</dbReference>
<name>A0ABS4EA82_9FIRM</name>
<evidence type="ECO:0000313" key="2">
    <source>
        <dbReference type="EMBL" id="MBP1854851.1"/>
    </source>
</evidence>
<dbReference type="Proteomes" id="UP000767291">
    <property type="component" value="Unassembled WGS sequence"/>
</dbReference>
<comment type="caution">
    <text evidence="2">The sequence shown here is derived from an EMBL/GenBank/DDBJ whole genome shotgun (WGS) entry which is preliminary data.</text>
</comment>
<dbReference type="InterPro" id="IPR012675">
    <property type="entry name" value="Beta-grasp_dom_sf"/>
</dbReference>
<gene>
    <name evidence="2" type="ORF">J2Z43_001241</name>
</gene>
<dbReference type="Pfam" id="PF14574">
    <property type="entry name" value="RACo_C_ter"/>
    <property type="match status" value="1"/>
</dbReference>
<dbReference type="InterPro" id="IPR043129">
    <property type="entry name" value="ATPase_NBD"/>
</dbReference>
<dbReference type="Gene3D" id="3.30.420.480">
    <property type="entry name" value="Domain of unknown function (DUF4445)"/>
    <property type="match status" value="1"/>
</dbReference>
<dbReference type="Pfam" id="PF00111">
    <property type="entry name" value="Fer2"/>
    <property type="match status" value="1"/>
</dbReference>
<dbReference type="RefSeq" id="WP_209456290.1">
    <property type="nucleotide sequence ID" value="NZ_BAAACS010000013.1"/>
</dbReference>
<proteinExistence type="predicted"/>
<dbReference type="InterPro" id="IPR027980">
    <property type="entry name" value="RACo_C"/>
</dbReference>
<dbReference type="InterPro" id="IPR052911">
    <property type="entry name" value="Corrinoid_activation_enz"/>
</dbReference>
<organism evidence="2 3">
    <name type="scientific">Metaclostridioides mangenotii</name>
    <dbReference type="NCBI Taxonomy" id="1540"/>
    <lineage>
        <taxon>Bacteria</taxon>
        <taxon>Bacillati</taxon>
        <taxon>Bacillota</taxon>
        <taxon>Clostridia</taxon>
        <taxon>Peptostreptococcales</taxon>
        <taxon>Peptostreptococcaceae</taxon>
        <taxon>Metaclostridioides</taxon>
    </lineage>
</organism>
<accession>A0ABS4EA82</accession>
<dbReference type="InterPro" id="IPR041414">
    <property type="entry name" value="Raco-like_middle"/>
</dbReference>
<protein>
    <submittedName>
        <fullName evidence="2">Uncharacterized 2Fe-2S/4Fe-4S cluster protein (DUF4445 family)</fullName>
    </submittedName>
</protein>
<dbReference type="InterPro" id="IPR036010">
    <property type="entry name" value="2Fe-2S_ferredoxin-like_sf"/>
</dbReference>
<dbReference type="CDD" id="cd00207">
    <property type="entry name" value="fer2"/>
    <property type="match status" value="1"/>
</dbReference>
<feature type="domain" description="2Fe-2S ferredoxin-type" evidence="1">
    <location>
        <begin position="2"/>
        <end position="90"/>
    </location>
</feature>
<reference evidence="2 3" key="1">
    <citation type="submission" date="2021-03" db="EMBL/GenBank/DDBJ databases">
        <title>Genomic Encyclopedia of Type Strains, Phase IV (KMG-IV): sequencing the most valuable type-strain genomes for metagenomic binning, comparative biology and taxonomic classification.</title>
        <authorList>
            <person name="Goeker M."/>
        </authorList>
    </citation>
    <scope>NUCLEOTIDE SEQUENCE [LARGE SCALE GENOMIC DNA]</scope>
    <source>
        <strain evidence="2 3">DSM 1289</strain>
    </source>
</reference>
<evidence type="ECO:0000313" key="3">
    <source>
        <dbReference type="Proteomes" id="UP000767291"/>
    </source>
</evidence>
<dbReference type="SUPFAM" id="SSF54292">
    <property type="entry name" value="2Fe-2S ferredoxin-like"/>
    <property type="match status" value="1"/>
</dbReference>
<dbReference type="PROSITE" id="PS51085">
    <property type="entry name" value="2FE2S_FER_2"/>
    <property type="match status" value="1"/>
</dbReference>
<sequence>MPKIDFLNESRCIDVEEGSLLLDAIRSAGLDIETPCNGSGTCGKCKVIATGELSDPNDSEKKIIDLAKDERLSCMALVYGDVEVEVIKTDKNLKTINRGKSIELPVDSSVKVVKLPNIDRTNKSPYMDILNYDVNSLKLYNEISKIDFNFVDDIWGILFEEELLNIYKDKKRILGVSIDIGTTGISYYLVDIESGDIIDKFSSLNPQTKYGSDVLTRITFCMENSNGAELLQELIVEEINLSIKTLSSRCNLALDDIYHITVAANTTMMHLLLGISPKSLAKSPYRPIFLDTKDTKAINLGIKVNDEAILSIVPAASAYIGGDILAGIIALDLPKYDGAVFIDIGTNGELAALKDGKIICTSTAAGPALEGMNIECGCRAEKGAIESFSIDEDYNMIYETIGGNKAKGICGSGLIDIAASLVNRNILTKSGRWNKNLDERISDRLRDKKFYITNDVYISQKDIRQIQLAKGAISTGVVMMLKEIDLKLEDVSKVFIAGAFGFHINPDSIRSIGLIPKEVKTDIEFLGNTSLEGARLALINRECLKGLHNLNGDIEVLELSLKPEFQEEFIGQLNF</sequence>